<proteinExistence type="predicted"/>
<feature type="domain" description="Glyoxalase/fosfomycin resistance/dioxygenase" evidence="1">
    <location>
        <begin position="10"/>
        <end position="116"/>
    </location>
</feature>
<evidence type="ECO:0000259" key="1">
    <source>
        <dbReference type="Pfam" id="PF00903"/>
    </source>
</evidence>
<reference evidence="2 3" key="1">
    <citation type="submission" date="2020-04" db="EMBL/GenBank/DDBJ databases">
        <title>Flammeovirgaceae bacterium KN852 isolated from deep sea.</title>
        <authorList>
            <person name="Zhang D.-C."/>
        </authorList>
    </citation>
    <scope>NUCLEOTIDE SEQUENCE [LARGE SCALE GENOMIC DNA]</scope>
    <source>
        <strain evidence="2 3">KN852</strain>
    </source>
</reference>
<organism evidence="2 3">
    <name type="scientific">Marinigracilibium pacificum</name>
    <dbReference type="NCBI Taxonomy" id="2729599"/>
    <lineage>
        <taxon>Bacteria</taxon>
        <taxon>Pseudomonadati</taxon>
        <taxon>Bacteroidota</taxon>
        <taxon>Cytophagia</taxon>
        <taxon>Cytophagales</taxon>
        <taxon>Flammeovirgaceae</taxon>
        <taxon>Marinigracilibium</taxon>
    </lineage>
</organism>
<dbReference type="Pfam" id="PF00903">
    <property type="entry name" value="Glyoxalase"/>
    <property type="match status" value="1"/>
</dbReference>
<dbReference type="RefSeq" id="WP_169679725.1">
    <property type="nucleotide sequence ID" value="NZ_JABBNU010000004.1"/>
</dbReference>
<dbReference type="SUPFAM" id="SSF54593">
    <property type="entry name" value="Glyoxalase/Bleomycin resistance protein/Dihydroxybiphenyl dioxygenase"/>
    <property type="match status" value="1"/>
</dbReference>
<protein>
    <submittedName>
        <fullName evidence="2">VOC family protein</fullName>
    </submittedName>
</protein>
<dbReference type="AlphaFoldDB" id="A0A848IY28"/>
<dbReference type="InterPro" id="IPR004360">
    <property type="entry name" value="Glyas_Fos-R_dOase_dom"/>
</dbReference>
<keyword evidence="3" id="KW-1185">Reference proteome</keyword>
<evidence type="ECO:0000313" key="3">
    <source>
        <dbReference type="Proteomes" id="UP000559010"/>
    </source>
</evidence>
<dbReference type="Gene3D" id="3.10.180.10">
    <property type="entry name" value="2,3-Dihydroxybiphenyl 1,2-Dioxygenase, domain 1"/>
    <property type="match status" value="1"/>
</dbReference>
<dbReference type="InterPro" id="IPR029068">
    <property type="entry name" value="Glyas_Bleomycin-R_OHBP_Dase"/>
</dbReference>
<sequence>MRLGQFLLSLKVKDIMESIRFYEQLGFEVVDGGHTNNGFPDNNITKWRILRNENLEIGLFQGLFDNNILKFNSNDISKLRDEFNKSGIKIIDAKEDSFSNQLSSLTLVDPDGNTIRVDRSKL</sequence>
<evidence type="ECO:0000313" key="2">
    <source>
        <dbReference type="EMBL" id="NMM48231.1"/>
    </source>
</evidence>
<dbReference type="Proteomes" id="UP000559010">
    <property type="component" value="Unassembled WGS sequence"/>
</dbReference>
<comment type="caution">
    <text evidence="2">The sequence shown here is derived from an EMBL/GenBank/DDBJ whole genome shotgun (WGS) entry which is preliminary data.</text>
</comment>
<name>A0A848IY28_9BACT</name>
<gene>
    <name evidence="2" type="ORF">HH304_07460</name>
</gene>
<dbReference type="EMBL" id="JABBNU010000004">
    <property type="protein sequence ID" value="NMM48231.1"/>
    <property type="molecule type" value="Genomic_DNA"/>
</dbReference>
<accession>A0A848IY28</accession>